<dbReference type="GO" id="GO:0000794">
    <property type="term" value="C:condensed nuclear chromosome"/>
    <property type="evidence" value="ECO:0007669"/>
    <property type="project" value="TreeGrafter"/>
</dbReference>
<dbReference type="InterPro" id="IPR036388">
    <property type="entry name" value="WH-like_DNA-bd_sf"/>
</dbReference>
<comment type="similarity">
    <text evidence="2">Belongs to the HOP2 family.</text>
</comment>
<evidence type="ECO:0000256" key="5">
    <source>
        <dbReference type="ARBA" id="ARBA00023254"/>
    </source>
</evidence>
<evidence type="ECO:0000256" key="2">
    <source>
        <dbReference type="ARBA" id="ARBA00007922"/>
    </source>
</evidence>
<feature type="non-terminal residue" evidence="7">
    <location>
        <position position="1"/>
    </location>
</feature>
<accession>A0AA88YXL7</accession>
<evidence type="ECO:0000256" key="4">
    <source>
        <dbReference type="ARBA" id="ARBA00023242"/>
    </source>
</evidence>
<evidence type="ECO:0000256" key="3">
    <source>
        <dbReference type="ARBA" id="ARBA00023172"/>
    </source>
</evidence>
<proteinExistence type="inferred from homology"/>
<dbReference type="GO" id="GO:0000709">
    <property type="term" value="P:meiotic joint molecule formation"/>
    <property type="evidence" value="ECO:0007669"/>
    <property type="project" value="TreeGrafter"/>
</dbReference>
<keyword evidence="5" id="KW-0469">Meiosis</keyword>
<gene>
    <name evidence="7" type="ORF">FSP39_023521</name>
</gene>
<dbReference type="PANTHER" id="PTHR15938">
    <property type="entry name" value="TBP-1 INTERACTING PROTEIN"/>
    <property type="match status" value="1"/>
</dbReference>
<sequence>SFIISAVKAVLDYLNRQNRPYSAIDICNNLHKEFGKTAIVKACESLAEGSQIKEKVYGKQKVYVADQSQFPDVDDSEIKDMDKNIVTLTQEAQDKQDVVKRLESGQCVPSFPRSAKQIVMRYGRAKIIKPEIFLCIKFRDLMVK</sequence>
<reference evidence="7" key="1">
    <citation type="submission" date="2019-08" db="EMBL/GenBank/DDBJ databases">
        <title>The improved chromosome-level genome for the pearl oyster Pinctada fucata martensii using PacBio sequencing and Hi-C.</title>
        <authorList>
            <person name="Zheng Z."/>
        </authorList>
    </citation>
    <scope>NUCLEOTIDE SEQUENCE</scope>
    <source>
        <strain evidence="7">ZZ-2019</strain>
        <tissue evidence="7">Adductor muscle</tissue>
    </source>
</reference>
<feature type="domain" description="Homologous-pairing protein 2 winged helix" evidence="6">
    <location>
        <begin position="6"/>
        <end position="65"/>
    </location>
</feature>
<comment type="subcellular location">
    <subcellularLocation>
        <location evidence="1">Nucleus</location>
    </subcellularLocation>
</comment>
<name>A0AA88YXL7_PINIB</name>
<evidence type="ECO:0000313" key="7">
    <source>
        <dbReference type="EMBL" id="KAK3109125.1"/>
    </source>
</evidence>
<dbReference type="GO" id="GO:0010774">
    <property type="term" value="P:meiotic strand invasion involved in reciprocal meiotic recombination"/>
    <property type="evidence" value="ECO:0007669"/>
    <property type="project" value="TreeGrafter"/>
</dbReference>
<dbReference type="Gene3D" id="1.10.10.10">
    <property type="entry name" value="Winged helix-like DNA-binding domain superfamily/Winged helix DNA-binding domain"/>
    <property type="match status" value="1"/>
</dbReference>
<evidence type="ECO:0000259" key="6">
    <source>
        <dbReference type="Pfam" id="PF07106"/>
    </source>
</evidence>
<comment type="caution">
    <text evidence="7">The sequence shown here is derived from an EMBL/GenBank/DDBJ whole genome shotgun (WGS) entry which is preliminary data.</text>
</comment>
<dbReference type="PANTHER" id="PTHR15938:SF0">
    <property type="entry name" value="HOMOLOGOUS-PAIRING PROTEIN 2 HOMOLOG"/>
    <property type="match status" value="1"/>
</dbReference>
<keyword evidence="3" id="KW-0233">DNA recombination</keyword>
<evidence type="ECO:0000313" key="8">
    <source>
        <dbReference type="Proteomes" id="UP001186944"/>
    </source>
</evidence>
<dbReference type="Pfam" id="PF07106">
    <property type="entry name" value="WHD_TBPIP"/>
    <property type="match status" value="1"/>
</dbReference>
<keyword evidence="8" id="KW-1185">Reference proteome</keyword>
<organism evidence="7 8">
    <name type="scientific">Pinctada imbricata</name>
    <name type="common">Atlantic pearl-oyster</name>
    <name type="synonym">Pinctada martensii</name>
    <dbReference type="NCBI Taxonomy" id="66713"/>
    <lineage>
        <taxon>Eukaryota</taxon>
        <taxon>Metazoa</taxon>
        <taxon>Spiralia</taxon>
        <taxon>Lophotrochozoa</taxon>
        <taxon>Mollusca</taxon>
        <taxon>Bivalvia</taxon>
        <taxon>Autobranchia</taxon>
        <taxon>Pteriomorphia</taxon>
        <taxon>Pterioida</taxon>
        <taxon>Pterioidea</taxon>
        <taxon>Pteriidae</taxon>
        <taxon>Pinctada</taxon>
    </lineage>
</organism>
<dbReference type="GO" id="GO:0007129">
    <property type="term" value="P:homologous chromosome pairing at meiosis"/>
    <property type="evidence" value="ECO:0007669"/>
    <property type="project" value="TreeGrafter"/>
</dbReference>
<dbReference type="Proteomes" id="UP001186944">
    <property type="component" value="Unassembled WGS sequence"/>
</dbReference>
<dbReference type="GO" id="GO:0003690">
    <property type="term" value="F:double-stranded DNA binding"/>
    <property type="evidence" value="ECO:0007669"/>
    <property type="project" value="TreeGrafter"/>
</dbReference>
<dbReference type="AlphaFoldDB" id="A0AA88YXL7"/>
<dbReference type="GO" id="GO:0120231">
    <property type="term" value="C:DNA recombinase auxiliary factor complex"/>
    <property type="evidence" value="ECO:0007669"/>
    <property type="project" value="TreeGrafter"/>
</dbReference>
<keyword evidence="4" id="KW-0539">Nucleus</keyword>
<evidence type="ECO:0000256" key="1">
    <source>
        <dbReference type="ARBA" id="ARBA00004123"/>
    </source>
</evidence>
<dbReference type="InterPro" id="IPR010776">
    <property type="entry name" value="Hop2_WH_dom"/>
</dbReference>
<protein>
    <recommendedName>
        <fullName evidence="6">Homologous-pairing protein 2 winged helix domain-containing protein</fullName>
    </recommendedName>
</protein>
<dbReference type="GO" id="GO:0120230">
    <property type="term" value="F:recombinase activator activity"/>
    <property type="evidence" value="ECO:0007669"/>
    <property type="project" value="TreeGrafter"/>
</dbReference>
<dbReference type="EMBL" id="VSWD01000001">
    <property type="protein sequence ID" value="KAK3109125.1"/>
    <property type="molecule type" value="Genomic_DNA"/>
</dbReference>